<dbReference type="EMBL" id="AP025628">
    <property type="protein sequence ID" value="BDG59052.1"/>
    <property type="molecule type" value="Genomic_DNA"/>
</dbReference>
<dbReference type="Proteomes" id="UP001163687">
    <property type="component" value="Chromosome"/>
</dbReference>
<keyword evidence="4" id="KW-1185">Reference proteome</keyword>
<keyword evidence="1" id="KW-1133">Transmembrane helix</keyword>
<proteinExistence type="predicted"/>
<gene>
    <name evidence="3" type="ORF">caldi_01420</name>
</gene>
<feature type="transmembrane region" description="Helical" evidence="1">
    <location>
        <begin position="150"/>
        <end position="171"/>
    </location>
</feature>
<keyword evidence="1" id="KW-0472">Membrane</keyword>
<evidence type="ECO:0000256" key="2">
    <source>
        <dbReference type="SAM" id="SignalP"/>
    </source>
</evidence>
<evidence type="ECO:0008006" key="5">
    <source>
        <dbReference type="Google" id="ProtNLM"/>
    </source>
</evidence>
<protein>
    <recommendedName>
        <fullName evidence="5">YtkA-like domain-containing protein</fullName>
    </recommendedName>
</protein>
<accession>A0AA35CK94</accession>
<organism evidence="3 4">
    <name type="scientific">Caldinitratiruptor microaerophilus</name>
    <dbReference type="NCBI Taxonomy" id="671077"/>
    <lineage>
        <taxon>Bacteria</taxon>
        <taxon>Bacillati</taxon>
        <taxon>Bacillota</taxon>
        <taxon>Clostridia</taxon>
        <taxon>Eubacteriales</taxon>
        <taxon>Symbiobacteriaceae</taxon>
        <taxon>Caldinitratiruptor</taxon>
    </lineage>
</organism>
<dbReference type="KEGG" id="cmic:caldi_01420"/>
<evidence type="ECO:0000313" key="4">
    <source>
        <dbReference type="Proteomes" id="UP001163687"/>
    </source>
</evidence>
<dbReference type="RefSeq" id="WP_264843169.1">
    <property type="nucleotide sequence ID" value="NZ_AP025628.1"/>
</dbReference>
<name>A0AA35CK94_9FIRM</name>
<dbReference type="AlphaFoldDB" id="A0AA35CK94"/>
<feature type="chain" id="PRO_5041420650" description="YtkA-like domain-containing protein" evidence="2">
    <location>
        <begin position="29"/>
        <end position="182"/>
    </location>
</feature>
<keyword evidence="2" id="KW-0732">Signal</keyword>
<evidence type="ECO:0000256" key="1">
    <source>
        <dbReference type="SAM" id="Phobius"/>
    </source>
</evidence>
<feature type="signal peptide" evidence="2">
    <location>
        <begin position="1"/>
        <end position="28"/>
    </location>
</feature>
<keyword evidence="1" id="KW-0812">Transmembrane</keyword>
<dbReference type="PROSITE" id="PS51257">
    <property type="entry name" value="PROKAR_LIPOPROTEIN"/>
    <property type="match status" value="1"/>
</dbReference>
<sequence length="182" mass="19031">MRYPGALQFALGLSCALLLALGPRPAAAHGATIGARVQFDPHPAQPESRVRLVVDLFDAYDNPVDGEEVRALLARGSRAHGRPVALARVGEGRYAGEIGLGEAGDWTLWLDARALGTRWRGKVDFTVEEGATPPPGQAALEHVETTGPGLWIGVASTVGLVIGAAAVWWGLRQGGGDRPGEG</sequence>
<reference evidence="3" key="1">
    <citation type="submission" date="2022-03" db="EMBL/GenBank/DDBJ databases">
        <title>Complete genome sequence of Caldinitratiruptor microaerophilus.</title>
        <authorList>
            <person name="Mukaiyama R."/>
            <person name="Nishiyama T."/>
            <person name="Ueda K."/>
        </authorList>
    </citation>
    <scope>NUCLEOTIDE SEQUENCE</scope>
    <source>
        <strain evidence="3">JCM 16183</strain>
    </source>
</reference>
<evidence type="ECO:0000313" key="3">
    <source>
        <dbReference type="EMBL" id="BDG59052.1"/>
    </source>
</evidence>